<dbReference type="EMBL" id="AGEL01000004">
    <property type="protein sequence ID" value="EHO17652.1"/>
    <property type="molecule type" value="Genomic_DNA"/>
</dbReference>
<organism evidence="3 4">
    <name type="scientific">Stomatobaculum longum</name>
    <dbReference type="NCBI Taxonomy" id="796942"/>
    <lineage>
        <taxon>Bacteria</taxon>
        <taxon>Bacillati</taxon>
        <taxon>Bacillota</taxon>
        <taxon>Clostridia</taxon>
        <taxon>Lachnospirales</taxon>
        <taxon>Lachnospiraceae</taxon>
        <taxon>Stomatobaculum</taxon>
    </lineage>
</organism>
<feature type="compositionally biased region" description="Acidic residues" evidence="1">
    <location>
        <begin position="38"/>
        <end position="48"/>
    </location>
</feature>
<name>A0AA36Y636_9FIRM</name>
<proteinExistence type="predicted"/>
<evidence type="ECO:0008006" key="5">
    <source>
        <dbReference type="Google" id="ProtNLM"/>
    </source>
</evidence>
<evidence type="ECO:0000313" key="4">
    <source>
        <dbReference type="Proteomes" id="UP000018466"/>
    </source>
</evidence>
<evidence type="ECO:0000256" key="2">
    <source>
        <dbReference type="SAM" id="SignalP"/>
    </source>
</evidence>
<reference evidence="3 4" key="1">
    <citation type="submission" date="2011-10" db="EMBL/GenBank/DDBJ databases">
        <title>The Genome Sequence of Lachnospiraceae bacterium ACC2.</title>
        <authorList>
            <consortium name="The Broad Institute Genome Sequencing Platform"/>
            <person name="Earl A."/>
            <person name="Ward D."/>
            <person name="Feldgarden M."/>
            <person name="Gevers D."/>
            <person name="Sizova M."/>
            <person name="Hazen A."/>
            <person name="Epstein S."/>
            <person name="Young S.K."/>
            <person name="Zeng Q."/>
            <person name="Gargeya S."/>
            <person name="Fitzgerald M."/>
            <person name="Haas B."/>
            <person name="Abouelleil A."/>
            <person name="Alvarado L."/>
            <person name="Arachchi H.M."/>
            <person name="Berlin A."/>
            <person name="Brown A."/>
            <person name="Chapman S.B."/>
            <person name="Chen Z."/>
            <person name="Dunbar C."/>
            <person name="Freedman E."/>
            <person name="Gearin G."/>
            <person name="Goldberg J."/>
            <person name="Griggs A."/>
            <person name="Gujja S."/>
            <person name="Heiman D."/>
            <person name="Howarth C."/>
            <person name="Larson L."/>
            <person name="Lui A."/>
            <person name="MacDonald P.J.P."/>
            <person name="Montmayeur A."/>
            <person name="Murphy C."/>
            <person name="Neiman D."/>
            <person name="Pearson M."/>
            <person name="Priest M."/>
            <person name="Roberts A."/>
            <person name="Saif S."/>
            <person name="Shea T."/>
            <person name="Shenoy N."/>
            <person name="Sisk P."/>
            <person name="Stolte C."/>
            <person name="Sykes S."/>
            <person name="Wortman J."/>
            <person name="Nusbaum C."/>
            <person name="Birren B."/>
        </authorList>
    </citation>
    <scope>NUCLEOTIDE SEQUENCE [LARGE SCALE GENOMIC DNA]</scope>
    <source>
        <strain evidence="3 4">ACC2</strain>
    </source>
</reference>
<protein>
    <recommendedName>
        <fullName evidence="5">Lipoprotein</fullName>
    </recommendedName>
</protein>
<dbReference type="RefSeq" id="WP_009532339.1">
    <property type="nucleotide sequence ID" value="NZ_JH590861.1"/>
</dbReference>
<gene>
    <name evidence="3" type="ORF">HMPREF9623_00506</name>
</gene>
<sequence length="350" mass="39228">MRKRIALALALGLALTVSLSACEQKKSAKKANRVSTEQADEDDEDESRDIEKNASLDVERGNRSEKSESKRDKAADRETESKNKVKPKQAGEQTTAKAKSEAIEPVLAADNEMYSITVSGIDFEADNRCAIRVAYENKTTDKTLNFMIRSVKGDDLDLNGVMFTDVTAGKKANEVLYLRGTRNYTMQDFGDLKLTFEVEDIANRVARRDQPDVVHIYPHGENSGIRFERAPGENDRVIVDNDTLKVTMIGAGYNELGNYSMDFYVENPGDSAVRFLMEKTSVNGYMTDAGCIEGINAHERMFASIRWRKSDLEKNQISKVETAEFTLKVEPADYFTTEVLFEQTFTVGVE</sequence>
<feature type="signal peptide" evidence="2">
    <location>
        <begin position="1"/>
        <end position="21"/>
    </location>
</feature>
<dbReference type="Proteomes" id="UP000018466">
    <property type="component" value="Unassembled WGS sequence"/>
</dbReference>
<keyword evidence="2" id="KW-0732">Signal</keyword>
<feature type="region of interest" description="Disordered" evidence="1">
    <location>
        <begin position="22"/>
        <end position="99"/>
    </location>
</feature>
<keyword evidence="4" id="KW-1185">Reference proteome</keyword>
<feature type="compositionally biased region" description="Basic and acidic residues" evidence="1">
    <location>
        <begin position="49"/>
        <end position="83"/>
    </location>
</feature>
<feature type="chain" id="PRO_5041258311" description="Lipoprotein" evidence="2">
    <location>
        <begin position="22"/>
        <end position="350"/>
    </location>
</feature>
<accession>A0AA36Y636</accession>
<evidence type="ECO:0000256" key="1">
    <source>
        <dbReference type="SAM" id="MobiDB-lite"/>
    </source>
</evidence>
<comment type="caution">
    <text evidence="3">The sequence shown here is derived from an EMBL/GenBank/DDBJ whole genome shotgun (WGS) entry which is preliminary data.</text>
</comment>
<dbReference type="AlphaFoldDB" id="A0AA36Y636"/>
<dbReference type="PROSITE" id="PS51257">
    <property type="entry name" value="PROKAR_LIPOPROTEIN"/>
    <property type="match status" value="1"/>
</dbReference>
<evidence type="ECO:0000313" key="3">
    <source>
        <dbReference type="EMBL" id="EHO17652.1"/>
    </source>
</evidence>
<dbReference type="GeneID" id="86940283"/>